<feature type="non-terminal residue" evidence="1">
    <location>
        <position position="1"/>
    </location>
</feature>
<evidence type="ECO:0000313" key="2">
    <source>
        <dbReference type="Proteomes" id="UP000324800"/>
    </source>
</evidence>
<name>A0A5J4R124_9EUKA</name>
<proteinExistence type="predicted"/>
<comment type="caution">
    <text evidence="1">The sequence shown here is derived from an EMBL/GenBank/DDBJ whole genome shotgun (WGS) entry which is preliminary data.</text>
</comment>
<gene>
    <name evidence="1" type="ORF">EZS28_053822</name>
</gene>
<organism evidence="1 2">
    <name type="scientific">Streblomastix strix</name>
    <dbReference type="NCBI Taxonomy" id="222440"/>
    <lineage>
        <taxon>Eukaryota</taxon>
        <taxon>Metamonada</taxon>
        <taxon>Preaxostyla</taxon>
        <taxon>Oxymonadida</taxon>
        <taxon>Streblomastigidae</taxon>
        <taxon>Streblomastix</taxon>
    </lineage>
</organism>
<reference evidence="1 2" key="1">
    <citation type="submission" date="2019-03" db="EMBL/GenBank/DDBJ databases">
        <title>Single cell metagenomics reveals metabolic interactions within the superorganism composed of flagellate Streblomastix strix and complex community of Bacteroidetes bacteria on its surface.</title>
        <authorList>
            <person name="Treitli S.C."/>
            <person name="Kolisko M."/>
            <person name="Husnik F."/>
            <person name="Keeling P."/>
            <person name="Hampl V."/>
        </authorList>
    </citation>
    <scope>NUCLEOTIDE SEQUENCE [LARGE SCALE GENOMIC DNA]</scope>
    <source>
        <strain evidence="1">ST1C</strain>
    </source>
</reference>
<dbReference type="EMBL" id="SNRW01043558">
    <property type="protein sequence ID" value="KAA6327432.1"/>
    <property type="molecule type" value="Genomic_DNA"/>
</dbReference>
<accession>A0A5J4R124</accession>
<protein>
    <submittedName>
        <fullName evidence="1">Uncharacterized protein</fullName>
    </submittedName>
</protein>
<evidence type="ECO:0000313" key="1">
    <source>
        <dbReference type="EMBL" id="KAA6327432.1"/>
    </source>
</evidence>
<dbReference type="AlphaFoldDB" id="A0A5J4R124"/>
<dbReference type="Proteomes" id="UP000324800">
    <property type="component" value="Unassembled WGS sequence"/>
</dbReference>
<sequence length="53" mass="5906">LRGYYEDNNSPEIELQGLNLTLTAFNLLQPSITASGIVIGSRIGGVQYLLRYY</sequence>